<dbReference type="OrthoDB" id="9807407at2"/>
<evidence type="ECO:0000313" key="2">
    <source>
        <dbReference type="EMBL" id="ABS64407.1"/>
    </source>
</evidence>
<dbReference type="Proteomes" id="UP000006377">
    <property type="component" value="Chromosome"/>
</dbReference>
<dbReference type="Gene3D" id="3.10.180.10">
    <property type="entry name" value="2,3-Dihydroxybiphenyl 1,2-Dioxygenase, domain 1"/>
    <property type="match status" value="1"/>
</dbReference>
<dbReference type="InterPro" id="IPR004360">
    <property type="entry name" value="Glyas_Fos-R_dOase_dom"/>
</dbReference>
<evidence type="ECO:0000259" key="1">
    <source>
        <dbReference type="PROSITE" id="PS51819"/>
    </source>
</evidence>
<feature type="domain" description="VOC" evidence="1">
    <location>
        <begin position="1"/>
        <end position="121"/>
    </location>
</feature>
<keyword evidence="3" id="KW-1185">Reference proteome</keyword>
<dbReference type="HOGENOM" id="CLU_046006_6_0_5"/>
<keyword evidence="2" id="KW-0223">Dioxygenase</keyword>
<reference evidence="2 3" key="1">
    <citation type="journal article" date="2011" name="Stand. Genomic Sci.">
        <title>Complete genome sequence of Parvibaculum lavamentivorans type strain (DS-1(T)).</title>
        <authorList>
            <person name="Schleheck D."/>
            <person name="Weiss M."/>
            <person name="Pitluck S."/>
            <person name="Bruce D."/>
            <person name="Land M.L."/>
            <person name="Han S."/>
            <person name="Saunders E."/>
            <person name="Tapia R."/>
            <person name="Detter C."/>
            <person name="Brettin T."/>
            <person name="Han J."/>
            <person name="Woyke T."/>
            <person name="Goodwin L."/>
            <person name="Pennacchio L."/>
            <person name="Nolan M."/>
            <person name="Cook A.M."/>
            <person name="Kjelleberg S."/>
            <person name="Thomas T."/>
        </authorList>
    </citation>
    <scope>NUCLEOTIDE SEQUENCE [LARGE SCALE GENOMIC DNA]</scope>
    <source>
        <strain evidence="3">DS-1 / DSM 13023 / NCIMB 13966</strain>
    </source>
</reference>
<sequence>MIGYVMLGTNDLDRAANFYDALLEDLGAKRAMSDPGRFIGWSNGAGPMLAITKPYDGNKANFGNGVMVALAAGSQEAVNKIHAKALSLGGSDEGAPGLRGGTFYGGYFRDLDGNKFVAFHM</sequence>
<dbReference type="RefSeq" id="WP_012111722.1">
    <property type="nucleotide sequence ID" value="NC_009719.1"/>
</dbReference>
<dbReference type="AlphaFoldDB" id="A7HWX4"/>
<dbReference type="PANTHER" id="PTHR35006">
    <property type="entry name" value="GLYOXALASE FAMILY PROTEIN (AFU_ORTHOLOGUE AFUA_5G14830)"/>
    <property type="match status" value="1"/>
</dbReference>
<dbReference type="eggNOG" id="COG0346">
    <property type="taxonomic scope" value="Bacteria"/>
</dbReference>
<dbReference type="GO" id="GO:0051213">
    <property type="term" value="F:dioxygenase activity"/>
    <property type="evidence" value="ECO:0007669"/>
    <property type="project" value="UniProtKB-KW"/>
</dbReference>
<name>A7HWX4_PARL1</name>
<keyword evidence="2" id="KW-0560">Oxidoreductase</keyword>
<evidence type="ECO:0000313" key="3">
    <source>
        <dbReference type="Proteomes" id="UP000006377"/>
    </source>
</evidence>
<organism evidence="2 3">
    <name type="scientific">Parvibaculum lavamentivorans (strain DS-1 / DSM 13023 / NCIMB 13966)</name>
    <dbReference type="NCBI Taxonomy" id="402881"/>
    <lineage>
        <taxon>Bacteria</taxon>
        <taxon>Pseudomonadati</taxon>
        <taxon>Pseudomonadota</taxon>
        <taxon>Alphaproteobacteria</taxon>
        <taxon>Hyphomicrobiales</taxon>
        <taxon>Parvibaculaceae</taxon>
        <taxon>Parvibaculum</taxon>
    </lineage>
</organism>
<dbReference type="STRING" id="402881.Plav_2799"/>
<dbReference type="SUPFAM" id="SSF54593">
    <property type="entry name" value="Glyoxalase/Bleomycin resistance protein/Dihydroxybiphenyl dioxygenase"/>
    <property type="match status" value="1"/>
</dbReference>
<gene>
    <name evidence="2" type="ordered locus">Plav_2799</name>
</gene>
<dbReference type="Pfam" id="PF00903">
    <property type="entry name" value="Glyoxalase"/>
    <property type="match status" value="1"/>
</dbReference>
<dbReference type="KEGG" id="pla:Plav_2799"/>
<dbReference type="PANTHER" id="PTHR35006:SF1">
    <property type="entry name" value="BLL2941 PROTEIN"/>
    <property type="match status" value="1"/>
</dbReference>
<proteinExistence type="predicted"/>
<dbReference type="EMBL" id="CP000774">
    <property type="protein sequence ID" value="ABS64407.1"/>
    <property type="molecule type" value="Genomic_DNA"/>
</dbReference>
<dbReference type="CDD" id="cd07262">
    <property type="entry name" value="VOC_like"/>
    <property type="match status" value="1"/>
</dbReference>
<accession>A7HWX4</accession>
<dbReference type="InterPro" id="IPR029068">
    <property type="entry name" value="Glyas_Bleomycin-R_OHBP_Dase"/>
</dbReference>
<protein>
    <submittedName>
        <fullName evidence="2">Glyoxalase/bleomycin resistance protein/dioxygenase</fullName>
    </submittedName>
</protein>
<dbReference type="PROSITE" id="PS51819">
    <property type="entry name" value="VOC"/>
    <property type="match status" value="1"/>
</dbReference>
<dbReference type="InterPro" id="IPR037523">
    <property type="entry name" value="VOC_core"/>
</dbReference>